<sequence>MLRKTTTKDADDALWTIYVSEAEKSRLIVESWKHDMDGQLVFSGQDWTMVKAMTRTALEASPERDQKALVWTLKSLPGNGEFQIFADALPDVLWGPHKRRYGYEDLIRHLIYNPQIRLHWRVAGLLESCNTDSLGANEIDRRRVTCYKALWTIASLAEPIEHEFSKNFRNSSFSQELLGDYDIAVDFSAISHQFYQKSRNPETDPVAFYSLSAFTMIEWSTFHYIRAQLLQLQQDLNGYSSKGTNANASDLHQAWLSVRAKHSLLHMDPVVSIYPESGSDEIAQLCYHVDTLLQFPALILTQYFTSSAALQSLPYHWHETWPMIAADLDPSVFPQELEACLDCLVNAAMTTPNITVLGTIISALLSLWHPTDTTPIPNAIINLLNQCHNRLDLEHVLRTGGKIEAFLWAQIAPTLSNSWNGWNEELKPQTLTALWRLASMPGTPNAAPIQYLFSLQQTQKALWEALDTSRDKYLSQIMTSIVLLLKFRIVSAQFVSDNGTIADALACFRDPIFPADTAITISDQVLKAKPERRISTPYWLALYQCMACRKDEARIMFFAEFLERCSSDSLPYEAVETIGKIVIEPPKGPVHPKHQIRFAQSIHATFVAHGVTGLLNAVIESGCWDLYAEEPNGKRDMADSNDRRPWVNNPGARQKLKKTFAEYAETLNDSIEPPAVLTRIRYIHQGLSTWHPEDNAA</sequence>
<dbReference type="AlphaFoldDB" id="A0A8H7CRK0"/>
<evidence type="ECO:0000313" key="1">
    <source>
        <dbReference type="EMBL" id="KAF7344893.1"/>
    </source>
</evidence>
<name>A0A8H7CRK0_9AGAR</name>
<proteinExistence type="predicted"/>
<keyword evidence="2" id="KW-1185">Reference proteome</keyword>
<protein>
    <submittedName>
        <fullName evidence="1">Uncharacterized protein</fullName>
    </submittedName>
</protein>
<evidence type="ECO:0000313" key="2">
    <source>
        <dbReference type="Proteomes" id="UP000620124"/>
    </source>
</evidence>
<comment type="caution">
    <text evidence="1">The sequence shown here is derived from an EMBL/GenBank/DDBJ whole genome shotgun (WGS) entry which is preliminary data.</text>
</comment>
<dbReference type="OrthoDB" id="3060017at2759"/>
<dbReference type="Proteomes" id="UP000620124">
    <property type="component" value="Unassembled WGS sequence"/>
</dbReference>
<dbReference type="EMBL" id="JACAZI010000014">
    <property type="protein sequence ID" value="KAF7344893.1"/>
    <property type="molecule type" value="Genomic_DNA"/>
</dbReference>
<organism evidence="1 2">
    <name type="scientific">Mycena venus</name>
    <dbReference type="NCBI Taxonomy" id="2733690"/>
    <lineage>
        <taxon>Eukaryota</taxon>
        <taxon>Fungi</taxon>
        <taxon>Dikarya</taxon>
        <taxon>Basidiomycota</taxon>
        <taxon>Agaricomycotina</taxon>
        <taxon>Agaricomycetes</taxon>
        <taxon>Agaricomycetidae</taxon>
        <taxon>Agaricales</taxon>
        <taxon>Marasmiineae</taxon>
        <taxon>Mycenaceae</taxon>
        <taxon>Mycena</taxon>
    </lineage>
</organism>
<accession>A0A8H7CRK0</accession>
<reference evidence="1" key="1">
    <citation type="submission" date="2020-05" db="EMBL/GenBank/DDBJ databases">
        <title>Mycena genomes resolve the evolution of fungal bioluminescence.</title>
        <authorList>
            <person name="Tsai I.J."/>
        </authorList>
    </citation>
    <scope>NUCLEOTIDE SEQUENCE</scope>
    <source>
        <strain evidence="1">CCC161011</strain>
    </source>
</reference>
<gene>
    <name evidence="1" type="ORF">MVEN_01651600</name>
</gene>